<dbReference type="Proteomes" id="UP000265566">
    <property type="component" value="Chromosome 3"/>
</dbReference>
<dbReference type="EMBL" id="PSQE01000003">
    <property type="protein sequence ID" value="RHN71407.1"/>
    <property type="molecule type" value="Genomic_DNA"/>
</dbReference>
<dbReference type="InterPro" id="IPR044251">
    <property type="entry name" value="LHP1-like"/>
</dbReference>
<evidence type="ECO:0000256" key="1">
    <source>
        <dbReference type="ARBA" id="ARBA00004123"/>
    </source>
</evidence>
<feature type="compositionally biased region" description="Basic residues" evidence="3">
    <location>
        <begin position="102"/>
        <end position="111"/>
    </location>
</feature>
<dbReference type="InterPro" id="IPR000953">
    <property type="entry name" value="Chromo/chromo_shadow_dom"/>
</dbReference>
<gene>
    <name evidence="5" type="ORF">MtrunA17_Chr3g0145911</name>
</gene>
<dbReference type="AlphaFoldDB" id="A0A396J8D1"/>
<accession>A0A396J8D1</accession>
<dbReference type="SMR" id="A0A396J8D1"/>
<name>A0A396J8D1_MEDTR</name>
<dbReference type="SMART" id="SM00298">
    <property type="entry name" value="CHROMO"/>
    <property type="match status" value="1"/>
</dbReference>
<dbReference type="Gene3D" id="2.40.50.40">
    <property type="match status" value="2"/>
</dbReference>
<dbReference type="GO" id="GO:0005634">
    <property type="term" value="C:nucleus"/>
    <property type="evidence" value="ECO:0007669"/>
    <property type="project" value="UniProtKB-SubCell"/>
</dbReference>
<proteinExistence type="predicted"/>
<dbReference type="PROSITE" id="PS00598">
    <property type="entry name" value="CHROMO_1"/>
    <property type="match status" value="1"/>
</dbReference>
<evidence type="ECO:0000259" key="4">
    <source>
        <dbReference type="PROSITE" id="PS50013"/>
    </source>
</evidence>
<feature type="compositionally biased region" description="Basic residues" evidence="3">
    <location>
        <begin position="159"/>
        <end position="175"/>
    </location>
</feature>
<dbReference type="InterPro" id="IPR023779">
    <property type="entry name" value="Chromodomain_CS"/>
</dbReference>
<protein>
    <submittedName>
        <fullName evidence="5">Putative chromatin remodeling &amp; transcriptional activation CHROMO-DOMAIN family</fullName>
    </submittedName>
</protein>
<organism evidence="5">
    <name type="scientific">Medicago truncatula</name>
    <name type="common">Barrel medic</name>
    <name type="synonym">Medicago tribuloides</name>
    <dbReference type="NCBI Taxonomy" id="3880"/>
    <lineage>
        <taxon>Eukaryota</taxon>
        <taxon>Viridiplantae</taxon>
        <taxon>Streptophyta</taxon>
        <taxon>Embryophyta</taxon>
        <taxon>Tracheophyta</taxon>
        <taxon>Spermatophyta</taxon>
        <taxon>Magnoliopsida</taxon>
        <taxon>eudicotyledons</taxon>
        <taxon>Gunneridae</taxon>
        <taxon>Pentapetalae</taxon>
        <taxon>rosids</taxon>
        <taxon>fabids</taxon>
        <taxon>Fabales</taxon>
        <taxon>Fabaceae</taxon>
        <taxon>Papilionoideae</taxon>
        <taxon>50 kb inversion clade</taxon>
        <taxon>NPAAA clade</taxon>
        <taxon>Hologalegina</taxon>
        <taxon>IRL clade</taxon>
        <taxon>Trifolieae</taxon>
        <taxon>Medicago</taxon>
    </lineage>
</organism>
<keyword evidence="2" id="KW-0539">Nucleus</keyword>
<comment type="caution">
    <text evidence="5">The sequence shown here is derived from an EMBL/GenBank/DDBJ whole genome shotgun (WGS) entry which is preliminary data.</text>
</comment>
<reference evidence="5" key="1">
    <citation type="journal article" date="2018" name="Nat. Plants">
        <title>Whole-genome landscape of Medicago truncatula symbiotic genes.</title>
        <authorList>
            <person name="Pecrix Y."/>
            <person name="Gamas P."/>
            <person name="Carrere S."/>
        </authorList>
    </citation>
    <scope>NUCLEOTIDE SEQUENCE</scope>
    <source>
        <tissue evidence="5">Leaves</tissue>
    </source>
</reference>
<dbReference type="OrthoDB" id="1918685at2759"/>
<feature type="region of interest" description="Disordered" evidence="3">
    <location>
        <begin position="93"/>
        <end position="192"/>
    </location>
</feature>
<feature type="region of interest" description="Disordered" evidence="3">
    <location>
        <begin position="1"/>
        <end position="32"/>
    </location>
</feature>
<dbReference type="Gramene" id="rna20087">
    <property type="protein sequence ID" value="RHN71407.1"/>
    <property type="gene ID" value="gene20087"/>
</dbReference>
<feature type="compositionally biased region" description="Polar residues" evidence="3">
    <location>
        <begin position="128"/>
        <end position="158"/>
    </location>
</feature>
<dbReference type="GO" id="GO:0031507">
    <property type="term" value="P:heterochromatin formation"/>
    <property type="evidence" value="ECO:0007669"/>
    <property type="project" value="InterPro"/>
</dbReference>
<dbReference type="PANTHER" id="PTHR47240">
    <property type="entry name" value="CHROMO DOMAIN-CONTAINING PROTEIN LHP1"/>
    <property type="match status" value="1"/>
</dbReference>
<dbReference type="Pfam" id="PF00385">
    <property type="entry name" value="Chromo"/>
    <property type="match status" value="1"/>
</dbReference>
<dbReference type="PROSITE" id="PS50013">
    <property type="entry name" value="CHROMO_2"/>
    <property type="match status" value="1"/>
</dbReference>
<dbReference type="GO" id="GO:0000792">
    <property type="term" value="C:heterochromatin"/>
    <property type="evidence" value="ECO:0007669"/>
    <property type="project" value="UniProtKB-ARBA"/>
</dbReference>
<evidence type="ECO:0000313" key="5">
    <source>
        <dbReference type="EMBL" id="RHN71407.1"/>
    </source>
</evidence>
<dbReference type="SUPFAM" id="SSF54160">
    <property type="entry name" value="Chromo domain-like"/>
    <property type="match status" value="1"/>
</dbReference>
<dbReference type="CDD" id="cd00024">
    <property type="entry name" value="CD_CSD"/>
    <property type="match status" value="1"/>
</dbReference>
<dbReference type="InterPro" id="IPR016197">
    <property type="entry name" value="Chromo-like_dom_sf"/>
</dbReference>
<dbReference type="PANTHER" id="PTHR47240:SF2">
    <property type="entry name" value="CHROMO DOMAIN-CONTAINING PROTEIN LHP1"/>
    <property type="match status" value="1"/>
</dbReference>
<comment type="subcellular location">
    <subcellularLocation>
        <location evidence="1">Nucleus</location>
    </subcellularLocation>
</comment>
<feature type="domain" description="Chromo" evidence="4">
    <location>
        <begin position="38"/>
        <end position="97"/>
    </location>
</feature>
<dbReference type="InterPro" id="IPR008251">
    <property type="entry name" value="Chromo_shadow_dom"/>
</dbReference>
<dbReference type="InterPro" id="IPR023780">
    <property type="entry name" value="Chromo_domain"/>
</dbReference>
<evidence type="ECO:0000256" key="3">
    <source>
        <dbReference type="SAM" id="MobiDB-lite"/>
    </source>
</evidence>
<dbReference type="OMA" id="THQIITG"/>
<evidence type="ECO:0000256" key="2">
    <source>
        <dbReference type="ARBA" id="ARBA00023242"/>
    </source>
</evidence>
<dbReference type="SMART" id="SM00300">
    <property type="entry name" value="ChSh"/>
    <property type="match status" value="1"/>
</dbReference>
<sequence>MRKTKKSSNNNSSTSDSECCQHGDADASSPKQLDDGFFEIETIRRKRLRKGEVQYLIKWRGWPETANTWEPLHNLQSVPDLIHAFEESLKSAATSAAGGAKPLRKRTRRTTTTHLPPQTTNAHPTPLPNSQQHIPHQNQPTSNLPQQTPIHAQSNGNSLHRRGTNRRKSASVKRFKKDESSPTNNALGSTAPYVGNNINTHQIITGAKTASNIVKIIKAIGYSTSLSCYKQDILVTFMAMRSDGTEVMVDNKYLKANNPQLLINFYEQHLRYNPT</sequence>